<dbReference type="AlphaFoldDB" id="A0AAD7LUZ3"/>
<dbReference type="KEGG" id="qsa:O6P43_014574"/>
<sequence length="409" mass="47681">MSEILAAKTGDSLADTNGKKVYKRKKVIKPFKVFKRRKVRLVSVTGVTVKNTNASCYYEPAVSRFGPVESPSTKATDAIGDDESIEMDVETNQPTCRNSLDVRSEVIKVMENKEATYVKLNEDKKAHVVSSIISYHNAEFFDYMNKDLKNIVVNIDKYDGFRESFIKCYTKFVLSVLDEEYLEQTYSMKELEKQSTLLLKDFMEFSENLQQSDTCEELEKQYASLTEQVAELRRNEVDNRGEFAKQFKYLLSHSNEITERLKINPIISAIVDGRINLSKYPLLREHDIGYILQMYEMKFPREDISHELRVCPNFGFHLCGVSLEWIGKDDIRMVRDAVVDFQDLAVLDEFLLNPQVDYEIRNLLFNNNLLLFQAHVIINFLFFLHFIYGFSILSMFPLGLQWEWHIFIL</sequence>
<evidence type="ECO:0000256" key="1">
    <source>
        <dbReference type="SAM" id="Coils"/>
    </source>
</evidence>
<dbReference type="Proteomes" id="UP001163823">
    <property type="component" value="Chromosome 6"/>
</dbReference>
<gene>
    <name evidence="3" type="ORF">O6P43_014574</name>
</gene>
<evidence type="ECO:0000256" key="2">
    <source>
        <dbReference type="SAM" id="Phobius"/>
    </source>
</evidence>
<organism evidence="3 4">
    <name type="scientific">Quillaja saponaria</name>
    <name type="common">Soap bark tree</name>
    <dbReference type="NCBI Taxonomy" id="32244"/>
    <lineage>
        <taxon>Eukaryota</taxon>
        <taxon>Viridiplantae</taxon>
        <taxon>Streptophyta</taxon>
        <taxon>Embryophyta</taxon>
        <taxon>Tracheophyta</taxon>
        <taxon>Spermatophyta</taxon>
        <taxon>Magnoliopsida</taxon>
        <taxon>eudicotyledons</taxon>
        <taxon>Gunneridae</taxon>
        <taxon>Pentapetalae</taxon>
        <taxon>rosids</taxon>
        <taxon>fabids</taxon>
        <taxon>Fabales</taxon>
        <taxon>Quillajaceae</taxon>
        <taxon>Quillaja</taxon>
    </lineage>
</organism>
<evidence type="ECO:0000313" key="4">
    <source>
        <dbReference type="Proteomes" id="UP001163823"/>
    </source>
</evidence>
<reference evidence="3" key="1">
    <citation type="journal article" date="2023" name="Science">
        <title>Elucidation of the pathway for biosynthesis of saponin adjuvants from the soapbark tree.</title>
        <authorList>
            <person name="Reed J."/>
            <person name="Orme A."/>
            <person name="El-Demerdash A."/>
            <person name="Owen C."/>
            <person name="Martin L.B.B."/>
            <person name="Misra R.C."/>
            <person name="Kikuchi S."/>
            <person name="Rejzek M."/>
            <person name="Martin A.C."/>
            <person name="Harkess A."/>
            <person name="Leebens-Mack J."/>
            <person name="Louveau T."/>
            <person name="Stephenson M.J."/>
            <person name="Osbourn A."/>
        </authorList>
    </citation>
    <scope>NUCLEOTIDE SEQUENCE</scope>
    <source>
        <strain evidence="3">S10</strain>
    </source>
</reference>
<keyword evidence="2" id="KW-0812">Transmembrane</keyword>
<feature type="transmembrane region" description="Helical" evidence="2">
    <location>
        <begin position="376"/>
        <end position="400"/>
    </location>
</feature>
<keyword evidence="2" id="KW-1133">Transmembrane helix</keyword>
<proteinExistence type="predicted"/>
<protein>
    <submittedName>
        <fullName evidence="3">Uncharacterized protein</fullName>
    </submittedName>
</protein>
<keyword evidence="2" id="KW-0472">Membrane</keyword>
<evidence type="ECO:0000313" key="3">
    <source>
        <dbReference type="EMBL" id="KAJ7964823.1"/>
    </source>
</evidence>
<dbReference type="EMBL" id="JARAOO010000006">
    <property type="protein sequence ID" value="KAJ7964823.1"/>
    <property type="molecule type" value="Genomic_DNA"/>
</dbReference>
<accession>A0AAD7LUZ3</accession>
<comment type="caution">
    <text evidence="3">The sequence shown here is derived from an EMBL/GenBank/DDBJ whole genome shotgun (WGS) entry which is preliminary data.</text>
</comment>
<feature type="coiled-coil region" evidence="1">
    <location>
        <begin position="208"/>
        <end position="235"/>
    </location>
</feature>
<name>A0AAD7LUZ3_QUISA</name>
<keyword evidence="1" id="KW-0175">Coiled coil</keyword>
<keyword evidence="4" id="KW-1185">Reference proteome</keyword>